<feature type="compositionally biased region" description="Low complexity" evidence="1">
    <location>
        <begin position="115"/>
        <end position="137"/>
    </location>
</feature>
<dbReference type="GO" id="GO:0003723">
    <property type="term" value="F:RNA binding"/>
    <property type="evidence" value="ECO:0007669"/>
    <property type="project" value="InterPro"/>
</dbReference>
<proteinExistence type="predicted"/>
<comment type="caution">
    <text evidence="3">The sequence shown here is derived from an EMBL/GenBank/DDBJ whole genome shotgun (WGS) entry which is preliminary data.</text>
</comment>
<name>A0A813GA24_POLGL</name>
<keyword evidence="4" id="KW-1185">Reference proteome</keyword>
<dbReference type="InterPro" id="IPR038294">
    <property type="entry name" value="SLBP_RNA_bind_sf"/>
</dbReference>
<sequence length="337" mass="36162">MSGPRWADVMDSSQETLGCEEMSRSLLADDSYRGPPDPELENSKMGLTGKLQAAGLDSGPKDFAFLLEDRRRKLGKTPSFSGGDQEASLTFAGHDRRLNAAAPDFVPDIMSVLIPGPRSSSSSSSGGAVAPAPASGSDGWPLMDFGKEVSQPVHDAAHCPGSSSSGASRRGGARQKRRQAASAGTSQAPAVKRAKETQSEQASAQQLGGYKAGPSIAPGLQPLQPDWFPVHAAQLMQLVQPQPAQPSQPSQPSQSPPLSQPAPRTPPPPASEEEWQHREEKRRRALCIVKATAEYQAFEARRPECRSEDEPRTPDAADRAISKRSWEQEVQQWRGAL</sequence>
<feature type="compositionally biased region" description="Pro residues" evidence="1">
    <location>
        <begin position="254"/>
        <end position="270"/>
    </location>
</feature>
<evidence type="ECO:0000259" key="2">
    <source>
        <dbReference type="Pfam" id="PF15247"/>
    </source>
</evidence>
<feature type="region of interest" description="Disordered" evidence="1">
    <location>
        <begin position="110"/>
        <end position="282"/>
    </location>
</feature>
<feature type="compositionally biased region" description="Basic and acidic residues" evidence="1">
    <location>
        <begin position="299"/>
        <end position="327"/>
    </location>
</feature>
<feature type="compositionally biased region" description="Low complexity" evidence="1">
    <location>
        <begin position="240"/>
        <end position="253"/>
    </location>
</feature>
<feature type="domain" description="Histone RNA hairpin-binding protein RNA-binding" evidence="2">
    <location>
        <begin position="275"/>
        <end position="337"/>
    </location>
</feature>
<dbReference type="Gene3D" id="1.10.8.1120">
    <property type="entry name" value="Histone RNA hairpin-binding protein RNA-binding domain"/>
    <property type="match status" value="1"/>
</dbReference>
<feature type="region of interest" description="Disordered" evidence="1">
    <location>
        <begin position="298"/>
        <end position="337"/>
    </location>
</feature>
<dbReference type="Pfam" id="PF15247">
    <property type="entry name" value="SLBP_RNA_bind"/>
    <property type="match status" value="1"/>
</dbReference>
<evidence type="ECO:0000313" key="4">
    <source>
        <dbReference type="Proteomes" id="UP000654075"/>
    </source>
</evidence>
<accession>A0A813GA24</accession>
<dbReference type="InterPro" id="IPR029344">
    <property type="entry name" value="SLBP_RNA_bind"/>
</dbReference>
<dbReference type="EMBL" id="CAJNNV010027807">
    <property type="protein sequence ID" value="CAE8621747.1"/>
    <property type="molecule type" value="Genomic_DNA"/>
</dbReference>
<evidence type="ECO:0000256" key="1">
    <source>
        <dbReference type="SAM" id="MobiDB-lite"/>
    </source>
</evidence>
<dbReference type="AlphaFoldDB" id="A0A813GA24"/>
<feature type="compositionally biased region" description="Low complexity" evidence="1">
    <location>
        <begin position="161"/>
        <end position="170"/>
    </location>
</feature>
<organism evidence="3 4">
    <name type="scientific">Polarella glacialis</name>
    <name type="common">Dinoflagellate</name>
    <dbReference type="NCBI Taxonomy" id="89957"/>
    <lineage>
        <taxon>Eukaryota</taxon>
        <taxon>Sar</taxon>
        <taxon>Alveolata</taxon>
        <taxon>Dinophyceae</taxon>
        <taxon>Suessiales</taxon>
        <taxon>Suessiaceae</taxon>
        <taxon>Polarella</taxon>
    </lineage>
</organism>
<reference evidence="3" key="1">
    <citation type="submission" date="2021-02" db="EMBL/GenBank/DDBJ databases">
        <authorList>
            <person name="Dougan E. K."/>
            <person name="Rhodes N."/>
            <person name="Thang M."/>
            <person name="Chan C."/>
        </authorList>
    </citation>
    <scope>NUCLEOTIDE SEQUENCE</scope>
</reference>
<dbReference type="OrthoDB" id="411902at2759"/>
<dbReference type="Proteomes" id="UP000654075">
    <property type="component" value="Unassembled WGS sequence"/>
</dbReference>
<protein>
    <recommendedName>
        <fullName evidence="2">Histone RNA hairpin-binding protein RNA-binding domain-containing protein</fullName>
    </recommendedName>
</protein>
<gene>
    <name evidence="3" type="ORF">PGLA1383_LOCUS39266</name>
</gene>
<feature type="non-terminal residue" evidence="3">
    <location>
        <position position="337"/>
    </location>
</feature>
<evidence type="ECO:0000313" key="3">
    <source>
        <dbReference type="EMBL" id="CAE8621747.1"/>
    </source>
</evidence>